<evidence type="ECO:0000313" key="9">
    <source>
        <dbReference type="Proteomes" id="UP000007875"/>
    </source>
</evidence>
<evidence type="ECO:0000256" key="4">
    <source>
        <dbReference type="ARBA" id="ARBA00022989"/>
    </source>
</evidence>
<sequence length="204" mass="23196">MITAKSFAVNEKALFRHERKGGHYRASTYCLSRCTLVLLARILSAVVFSCFVYWLTGLNHSLSHFLSFLLTAFCSGLACDGVCLYSALAFRSFSTGRLFVVLYMTLTSVFAGFLLDINEAFPWLAWVKYISVTRYCYLGWVINEFIDKELEPCPRMVSEPRRRHAIMIKARLTSAMEPRTLRNHVNITSCTYFPSDSILPTVVG</sequence>
<evidence type="ECO:0000256" key="5">
    <source>
        <dbReference type="ARBA" id="ARBA00023136"/>
    </source>
</evidence>
<evidence type="ECO:0000256" key="3">
    <source>
        <dbReference type="ARBA" id="ARBA00022692"/>
    </source>
</evidence>
<keyword evidence="4 6" id="KW-1133">Transmembrane helix</keyword>
<dbReference type="HOGENOM" id="CLU_1342857_0_0_1"/>
<dbReference type="AlphaFoldDB" id="H2YWV9"/>
<evidence type="ECO:0000259" key="7">
    <source>
        <dbReference type="Pfam" id="PF01061"/>
    </source>
</evidence>
<dbReference type="PANTHER" id="PTHR48041">
    <property type="entry name" value="ABC TRANSPORTER G FAMILY MEMBER 28"/>
    <property type="match status" value="1"/>
</dbReference>
<keyword evidence="3 6" id="KW-0812">Transmembrane</keyword>
<dbReference type="GO" id="GO:0005886">
    <property type="term" value="C:plasma membrane"/>
    <property type="evidence" value="ECO:0007669"/>
    <property type="project" value="TreeGrafter"/>
</dbReference>
<dbReference type="PANTHER" id="PTHR48041:SF116">
    <property type="entry name" value="PROTEIN BROWN"/>
    <property type="match status" value="1"/>
</dbReference>
<evidence type="ECO:0000256" key="1">
    <source>
        <dbReference type="ARBA" id="ARBA00004141"/>
    </source>
</evidence>
<dbReference type="Pfam" id="PF01061">
    <property type="entry name" value="ABC2_membrane"/>
    <property type="match status" value="1"/>
</dbReference>
<dbReference type="InterPro" id="IPR013525">
    <property type="entry name" value="ABC2_TM"/>
</dbReference>
<evidence type="ECO:0000313" key="8">
    <source>
        <dbReference type="Ensembl" id="ENSCSAVP00000009820.1"/>
    </source>
</evidence>
<evidence type="ECO:0000256" key="6">
    <source>
        <dbReference type="SAM" id="Phobius"/>
    </source>
</evidence>
<keyword evidence="5 6" id="KW-0472">Membrane</keyword>
<keyword evidence="9" id="KW-1185">Reference proteome</keyword>
<reference evidence="8" key="2">
    <citation type="submission" date="2025-08" db="UniProtKB">
        <authorList>
            <consortium name="Ensembl"/>
        </authorList>
    </citation>
    <scope>IDENTIFICATION</scope>
</reference>
<protein>
    <recommendedName>
        <fullName evidence="7">ABC-2 type transporter transmembrane domain-containing protein</fullName>
    </recommendedName>
</protein>
<comment type="subcellular location">
    <subcellularLocation>
        <location evidence="1">Membrane</location>
        <topology evidence="1">Multi-pass membrane protein</topology>
    </subcellularLocation>
</comment>
<feature type="domain" description="ABC-2 type transporter transmembrane" evidence="7">
    <location>
        <begin position="6"/>
        <end position="145"/>
    </location>
</feature>
<dbReference type="GeneTree" id="ENSGT00940000165949"/>
<dbReference type="STRING" id="51511.ENSCSAVP00000009820"/>
<reference evidence="9" key="1">
    <citation type="submission" date="2003-08" db="EMBL/GenBank/DDBJ databases">
        <authorList>
            <person name="Birren B."/>
            <person name="Nusbaum C."/>
            <person name="Abebe A."/>
            <person name="Abouelleil A."/>
            <person name="Adekoya E."/>
            <person name="Ait-zahra M."/>
            <person name="Allen N."/>
            <person name="Allen T."/>
            <person name="An P."/>
            <person name="Anderson M."/>
            <person name="Anderson S."/>
            <person name="Arachchi H."/>
            <person name="Armbruster J."/>
            <person name="Bachantsang P."/>
            <person name="Baldwin J."/>
            <person name="Barry A."/>
            <person name="Bayul T."/>
            <person name="Blitshsteyn B."/>
            <person name="Bloom T."/>
            <person name="Blye J."/>
            <person name="Boguslavskiy L."/>
            <person name="Borowsky M."/>
            <person name="Boukhgalter B."/>
            <person name="Brunache A."/>
            <person name="Butler J."/>
            <person name="Calixte N."/>
            <person name="Calvo S."/>
            <person name="Camarata J."/>
            <person name="Campo K."/>
            <person name="Chang J."/>
            <person name="Cheshatsang Y."/>
            <person name="Citroen M."/>
            <person name="Collymore A."/>
            <person name="Considine T."/>
            <person name="Cook A."/>
            <person name="Cooke P."/>
            <person name="Corum B."/>
            <person name="Cuomo C."/>
            <person name="David R."/>
            <person name="Dawoe T."/>
            <person name="Degray S."/>
            <person name="Dodge S."/>
            <person name="Dooley K."/>
            <person name="Dorje P."/>
            <person name="Dorjee K."/>
            <person name="Dorris L."/>
            <person name="Duffey N."/>
            <person name="Dupes A."/>
            <person name="Elkins T."/>
            <person name="Engels R."/>
            <person name="Erickson J."/>
            <person name="Farina A."/>
            <person name="Faro S."/>
            <person name="Ferreira P."/>
            <person name="Fischer H."/>
            <person name="Fitzgerald M."/>
            <person name="Foley K."/>
            <person name="Gage D."/>
            <person name="Galagan J."/>
            <person name="Gearin G."/>
            <person name="Gnerre S."/>
            <person name="Gnirke A."/>
            <person name="Goyette A."/>
            <person name="Graham J."/>
            <person name="Grandbois E."/>
            <person name="Gyaltsen K."/>
            <person name="Hafez N."/>
            <person name="Hagopian D."/>
            <person name="Hagos B."/>
            <person name="Hall J."/>
            <person name="Hatcher B."/>
            <person name="Heller A."/>
            <person name="Higgins H."/>
            <person name="Honan T."/>
            <person name="Horn A."/>
            <person name="Houde N."/>
            <person name="Hughes L."/>
            <person name="Hulme W."/>
            <person name="Husby E."/>
            <person name="Iliev I."/>
            <person name="Jaffe D."/>
            <person name="Jones C."/>
            <person name="Kamal M."/>
            <person name="Kamat A."/>
            <person name="Kamvysselis M."/>
            <person name="Karlsson E."/>
            <person name="Kells C."/>
            <person name="Kieu A."/>
            <person name="Kisner P."/>
            <person name="Kodira C."/>
            <person name="Kulbokas E."/>
            <person name="Labutti K."/>
            <person name="Lama D."/>
            <person name="Landers T."/>
            <person name="Leger J."/>
            <person name="Levine S."/>
            <person name="Lewis D."/>
            <person name="Lewis T."/>
            <person name="Lindblad-toh K."/>
            <person name="Liu X."/>
            <person name="Lokyitsang T."/>
            <person name="Lokyitsang Y."/>
            <person name="Lucien O."/>
            <person name="Lui A."/>
            <person name="Ma L.J."/>
            <person name="Mabbitt R."/>
            <person name="Macdonald J."/>
            <person name="Maclean C."/>
            <person name="Major J."/>
            <person name="Manning J."/>
            <person name="Marabella R."/>
            <person name="Maru K."/>
            <person name="Matthews C."/>
            <person name="Mauceli E."/>
            <person name="Mccarthy M."/>
            <person name="Mcdonough S."/>
            <person name="Mcghee T."/>
            <person name="Meldrim J."/>
            <person name="Meneus L."/>
            <person name="Mesirov J."/>
            <person name="Mihalev A."/>
            <person name="Mihova T."/>
            <person name="Mikkelsen T."/>
            <person name="Mlenga V."/>
            <person name="Moru K."/>
            <person name="Mozes J."/>
            <person name="Mulrain L."/>
            <person name="Munson G."/>
            <person name="Naylor J."/>
            <person name="Newes C."/>
            <person name="Nguyen C."/>
            <person name="Nguyen N."/>
            <person name="Nguyen T."/>
            <person name="Nicol R."/>
            <person name="Nielsen C."/>
            <person name="Nizzari M."/>
            <person name="Norbu C."/>
            <person name="Norbu N."/>
            <person name="O'donnell P."/>
            <person name="Okoawo O."/>
            <person name="O'leary S."/>
            <person name="Omotosho B."/>
            <person name="O'neill K."/>
            <person name="Osman S."/>
            <person name="Parker S."/>
            <person name="Perrin D."/>
            <person name="Phunkhang P."/>
            <person name="Piqani B."/>
            <person name="Purcell S."/>
            <person name="Rachupka T."/>
            <person name="Ramasamy U."/>
            <person name="Rameau R."/>
            <person name="Ray V."/>
            <person name="Raymond C."/>
            <person name="Retta R."/>
            <person name="Richardson S."/>
            <person name="Rise C."/>
            <person name="Rodriguez J."/>
            <person name="Rogers J."/>
            <person name="Rogov P."/>
            <person name="Rutman M."/>
            <person name="Schupbach R."/>
            <person name="Seaman C."/>
            <person name="Settipalli S."/>
            <person name="Sharpe T."/>
            <person name="Sheridan J."/>
            <person name="Sherpa N."/>
            <person name="Shi J."/>
            <person name="Smirnov S."/>
            <person name="Smith C."/>
            <person name="Sougnez C."/>
            <person name="Spencer B."/>
            <person name="Stalker J."/>
            <person name="Stange-thomann N."/>
            <person name="Stavropoulos S."/>
            <person name="Stetson K."/>
            <person name="Stone C."/>
            <person name="Stone S."/>
            <person name="Stubbs M."/>
            <person name="Talamas J."/>
            <person name="Tchuinga P."/>
            <person name="Tenzing P."/>
            <person name="Tesfaye S."/>
            <person name="Theodore J."/>
            <person name="Thoulutsang Y."/>
            <person name="Topham K."/>
            <person name="Towey S."/>
            <person name="Tsamla T."/>
            <person name="Tsomo N."/>
            <person name="Vallee D."/>
            <person name="Vassiliev H."/>
            <person name="Venkataraman V."/>
            <person name="Vinson J."/>
            <person name="Vo A."/>
            <person name="Wade C."/>
            <person name="Wang S."/>
            <person name="Wangchuk T."/>
            <person name="Wangdi T."/>
            <person name="Whittaker C."/>
            <person name="Wilkinson J."/>
            <person name="Wu Y."/>
            <person name="Wyman D."/>
            <person name="Yadav S."/>
            <person name="Yang S."/>
            <person name="Yang X."/>
            <person name="Yeager S."/>
            <person name="Yee E."/>
            <person name="Young G."/>
            <person name="Zainoun J."/>
            <person name="Zembeck L."/>
            <person name="Zimmer A."/>
            <person name="Zody M."/>
            <person name="Lander E."/>
        </authorList>
    </citation>
    <scope>NUCLEOTIDE SEQUENCE [LARGE SCALE GENOMIC DNA]</scope>
</reference>
<dbReference type="Proteomes" id="UP000007875">
    <property type="component" value="Unassembled WGS sequence"/>
</dbReference>
<evidence type="ECO:0000256" key="2">
    <source>
        <dbReference type="ARBA" id="ARBA00022448"/>
    </source>
</evidence>
<feature type="transmembrane region" description="Helical" evidence="6">
    <location>
        <begin position="62"/>
        <end position="86"/>
    </location>
</feature>
<dbReference type="Ensembl" id="ENSCSAVT00000009938.1">
    <property type="protein sequence ID" value="ENSCSAVP00000009820.1"/>
    <property type="gene ID" value="ENSCSAVG00000005767.1"/>
</dbReference>
<dbReference type="eggNOG" id="KOG0061">
    <property type="taxonomic scope" value="Eukaryota"/>
</dbReference>
<keyword evidence="2" id="KW-0813">Transport</keyword>
<proteinExistence type="predicted"/>
<dbReference type="InterPro" id="IPR050352">
    <property type="entry name" value="ABCG_transporters"/>
</dbReference>
<dbReference type="InParanoid" id="H2YWV9"/>
<reference evidence="8" key="3">
    <citation type="submission" date="2025-09" db="UniProtKB">
        <authorList>
            <consortium name="Ensembl"/>
        </authorList>
    </citation>
    <scope>IDENTIFICATION</scope>
</reference>
<feature type="transmembrane region" description="Helical" evidence="6">
    <location>
        <begin position="98"/>
        <end position="117"/>
    </location>
</feature>
<feature type="transmembrane region" description="Helical" evidence="6">
    <location>
        <begin position="34"/>
        <end position="56"/>
    </location>
</feature>
<accession>H2YWV9</accession>
<name>H2YWV9_CIOSA</name>
<dbReference type="GO" id="GO:0140359">
    <property type="term" value="F:ABC-type transporter activity"/>
    <property type="evidence" value="ECO:0007669"/>
    <property type="project" value="InterPro"/>
</dbReference>
<organism evidence="8 9">
    <name type="scientific">Ciona savignyi</name>
    <name type="common">Pacific transparent sea squirt</name>
    <dbReference type="NCBI Taxonomy" id="51511"/>
    <lineage>
        <taxon>Eukaryota</taxon>
        <taxon>Metazoa</taxon>
        <taxon>Chordata</taxon>
        <taxon>Tunicata</taxon>
        <taxon>Ascidiacea</taxon>
        <taxon>Phlebobranchia</taxon>
        <taxon>Cionidae</taxon>
        <taxon>Ciona</taxon>
    </lineage>
</organism>